<accession>A0A2M6P0L5</accession>
<comment type="caution">
    <text evidence="2">The sequence shown here is derived from an EMBL/GenBank/DDBJ whole genome shotgun (WGS) entry which is preliminary data.</text>
</comment>
<proteinExistence type="predicted"/>
<organism evidence="2 3">
    <name type="scientific">Candidatus Magasanikbacteria bacterium CG10_big_fil_rev_8_21_14_0_10_38_6</name>
    <dbReference type="NCBI Taxonomy" id="1974647"/>
    <lineage>
        <taxon>Bacteria</taxon>
        <taxon>Candidatus Magasanikiibacteriota</taxon>
    </lineage>
</organism>
<evidence type="ECO:0000313" key="2">
    <source>
        <dbReference type="EMBL" id="PIR77241.1"/>
    </source>
</evidence>
<protein>
    <recommendedName>
        <fullName evidence="1">N-acetyltransferase domain-containing protein</fullName>
    </recommendedName>
</protein>
<evidence type="ECO:0000313" key="3">
    <source>
        <dbReference type="Proteomes" id="UP000228528"/>
    </source>
</evidence>
<dbReference type="Proteomes" id="UP000228528">
    <property type="component" value="Unassembled WGS sequence"/>
</dbReference>
<dbReference type="PROSITE" id="PS51186">
    <property type="entry name" value="GNAT"/>
    <property type="match status" value="1"/>
</dbReference>
<dbReference type="GO" id="GO:0016747">
    <property type="term" value="F:acyltransferase activity, transferring groups other than amino-acyl groups"/>
    <property type="evidence" value="ECO:0007669"/>
    <property type="project" value="InterPro"/>
</dbReference>
<dbReference type="Pfam" id="PF00583">
    <property type="entry name" value="Acetyltransf_1"/>
    <property type="match status" value="1"/>
</dbReference>
<dbReference type="Gene3D" id="3.40.630.30">
    <property type="match status" value="1"/>
</dbReference>
<dbReference type="InterPro" id="IPR000182">
    <property type="entry name" value="GNAT_dom"/>
</dbReference>
<dbReference type="CDD" id="cd04301">
    <property type="entry name" value="NAT_SF"/>
    <property type="match status" value="1"/>
</dbReference>
<reference evidence="3" key="1">
    <citation type="submission" date="2017-09" db="EMBL/GenBank/DDBJ databases">
        <title>Depth-based differentiation of microbial function through sediment-hosted aquifers and enrichment of novel symbionts in the deep terrestrial subsurface.</title>
        <authorList>
            <person name="Probst A.J."/>
            <person name="Ladd B."/>
            <person name="Jarett J.K."/>
            <person name="Geller-Mcgrath D.E."/>
            <person name="Sieber C.M.K."/>
            <person name="Emerson J.B."/>
            <person name="Anantharaman K."/>
            <person name="Thomas B.C."/>
            <person name="Malmstrom R."/>
            <person name="Stieglmeier M."/>
            <person name="Klingl A."/>
            <person name="Woyke T."/>
            <person name="Ryan C.M."/>
            <person name="Banfield J.F."/>
        </authorList>
    </citation>
    <scope>NUCLEOTIDE SEQUENCE [LARGE SCALE GENOMIC DNA]</scope>
</reference>
<evidence type="ECO:0000259" key="1">
    <source>
        <dbReference type="PROSITE" id="PS51186"/>
    </source>
</evidence>
<dbReference type="InterPro" id="IPR016181">
    <property type="entry name" value="Acyl_CoA_acyltransferase"/>
</dbReference>
<dbReference type="SUPFAM" id="SSF55729">
    <property type="entry name" value="Acyl-CoA N-acyltransferases (Nat)"/>
    <property type="match status" value="1"/>
</dbReference>
<gene>
    <name evidence="2" type="ORF">COU30_03515</name>
</gene>
<dbReference type="AlphaFoldDB" id="A0A2M6P0L5"/>
<feature type="domain" description="N-acetyltransferase" evidence="1">
    <location>
        <begin position="8"/>
        <end position="149"/>
    </location>
</feature>
<dbReference type="EMBL" id="PFBW01000152">
    <property type="protein sequence ID" value="PIR77241.1"/>
    <property type="molecule type" value="Genomic_DNA"/>
</dbReference>
<sequence>MRGRHSEQHFYEDQRSQEHRLFNRRSRFIKEQYPGDAEYIIETALDGFDVIEVTDGQDIRGMLTYTEGKDQHQEVYTQFGVILVDEEERGSGLAEELFERLVHIAKEKEHAYITAKADTPSGEAFLERVGFYEEVDDVNSEEYFRYDLE</sequence>
<name>A0A2M6P0L5_9BACT</name>